<evidence type="ECO:0000313" key="1">
    <source>
        <dbReference type="EMBL" id="GFT20042.1"/>
    </source>
</evidence>
<dbReference type="EMBL" id="BMAW01105623">
    <property type="protein sequence ID" value="GFT20042.1"/>
    <property type="molecule type" value="Genomic_DNA"/>
</dbReference>
<proteinExistence type="predicted"/>
<evidence type="ECO:0000313" key="2">
    <source>
        <dbReference type="Proteomes" id="UP000887013"/>
    </source>
</evidence>
<keyword evidence="2" id="KW-1185">Reference proteome</keyword>
<name>A0A8X6NKD6_NEPPI</name>
<reference evidence="1" key="1">
    <citation type="submission" date="2020-08" db="EMBL/GenBank/DDBJ databases">
        <title>Multicomponent nature underlies the extraordinary mechanical properties of spider dragline silk.</title>
        <authorList>
            <person name="Kono N."/>
            <person name="Nakamura H."/>
            <person name="Mori M."/>
            <person name="Yoshida Y."/>
            <person name="Ohtoshi R."/>
            <person name="Malay A.D."/>
            <person name="Moran D.A.P."/>
            <person name="Tomita M."/>
            <person name="Numata K."/>
            <person name="Arakawa K."/>
        </authorList>
    </citation>
    <scope>NUCLEOTIDE SEQUENCE</scope>
</reference>
<gene>
    <name evidence="1" type="ORF">NPIL_97161</name>
</gene>
<comment type="caution">
    <text evidence="1">The sequence shown here is derived from an EMBL/GenBank/DDBJ whole genome shotgun (WGS) entry which is preliminary data.</text>
</comment>
<accession>A0A8X6NKD6</accession>
<organism evidence="1 2">
    <name type="scientific">Nephila pilipes</name>
    <name type="common">Giant wood spider</name>
    <name type="synonym">Nephila maculata</name>
    <dbReference type="NCBI Taxonomy" id="299642"/>
    <lineage>
        <taxon>Eukaryota</taxon>
        <taxon>Metazoa</taxon>
        <taxon>Ecdysozoa</taxon>
        <taxon>Arthropoda</taxon>
        <taxon>Chelicerata</taxon>
        <taxon>Arachnida</taxon>
        <taxon>Araneae</taxon>
        <taxon>Araneomorphae</taxon>
        <taxon>Entelegynae</taxon>
        <taxon>Araneoidea</taxon>
        <taxon>Nephilidae</taxon>
        <taxon>Nephila</taxon>
    </lineage>
</organism>
<protein>
    <submittedName>
        <fullName evidence="1">Uncharacterized protein</fullName>
    </submittedName>
</protein>
<dbReference type="AlphaFoldDB" id="A0A8X6NKD6"/>
<sequence>MPNIPISITTTTPITNQRKLCCALHTEFLSRQPGLCKLAELKMKNSENRILLTCTTINIICGISWKRQWGTQMRWLRANTKFHWVPTAHRSTRWKQE</sequence>
<dbReference type="Proteomes" id="UP000887013">
    <property type="component" value="Unassembled WGS sequence"/>
</dbReference>